<feature type="transmembrane region" description="Helical" evidence="2">
    <location>
        <begin position="82"/>
        <end position="102"/>
    </location>
</feature>
<feature type="compositionally biased region" description="Basic and acidic residues" evidence="1">
    <location>
        <begin position="19"/>
        <end position="29"/>
    </location>
</feature>
<feature type="transmembrane region" description="Helical" evidence="2">
    <location>
        <begin position="56"/>
        <end position="76"/>
    </location>
</feature>
<dbReference type="Pfam" id="PF09656">
    <property type="entry name" value="PGPGW"/>
    <property type="match status" value="1"/>
</dbReference>
<dbReference type="NCBIfam" id="TIGR02611">
    <property type="entry name" value="TIGR02611 family protein"/>
    <property type="match status" value="1"/>
</dbReference>
<feature type="region of interest" description="Disordered" evidence="1">
    <location>
        <begin position="1"/>
        <end position="29"/>
    </location>
</feature>
<feature type="transmembrane region" description="Helical" evidence="2">
    <location>
        <begin position="123"/>
        <end position="145"/>
    </location>
</feature>
<evidence type="ECO:0000313" key="3">
    <source>
        <dbReference type="EMBL" id="PRY54707.1"/>
    </source>
</evidence>
<dbReference type="AlphaFoldDB" id="A0A2T0UA54"/>
<keyword evidence="4" id="KW-1185">Reference proteome</keyword>
<keyword evidence="2" id="KW-0812">Transmembrane</keyword>
<evidence type="ECO:0000313" key="4">
    <source>
        <dbReference type="Proteomes" id="UP000237822"/>
    </source>
</evidence>
<sequence>MKRAGTEQAEDVMDGGGDGVKKQPHDYSDPDRVIDAEEDDWAWRRRIKSTPHGARVYRVAVFVVGLVIVLVGLALVPFPGPGWLIVIGGLAVWASEFERAQAVLDFVKKHVRRWEQWVRRQNVFVKLLVGVLTAAFVAAVLWATFKVSGVPTWFPEGVQNWMHTTARL</sequence>
<comment type="caution">
    <text evidence="3">The sequence shown here is derived from an EMBL/GenBank/DDBJ whole genome shotgun (WGS) entry which is preliminary data.</text>
</comment>
<dbReference type="Proteomes" id="UP000237822">
    <property type="component" value="Unassembled WGS sequence"/>
</dbReference>
<gene>
    <name evidence="3" type="ORF">BCF74_12441</name>
</gene>
<dbReference type="InterPro" id="IPR019099">
    <property type="entry name" value="Uncharacterised_PGPGW_TM"/>
</dbReference>
<keyword evidence="2" id="KW-0472">Membrane</keyword>
<name>A0A2T0UA54_9MICO</name>
<reference evidence="3 4" key="1">
    <citation type="submission" date="2018-03" db="EMBL/GenBank/DDBJ databases">
        <title>Genomic Encyclopedia of Archaeal and Bacterial Type Strains, Phase II (KMG-II): from individual species to whole genera.</title>
        <authorList>
            <person name="Goeker M."/>
        </authorList>
    </citation>
    <scope>NUCLEOTIDE SEQUENCE [LARGE SCALE GENOMIC DNA]</scope>
    <source>
        <strain evidence="3 4">ATCC BAA-1496</strain>
    </source>
</reference>
<dbReference type="EMBL" id="PVTI01000024">
    <property type="protein sequence ID" value="PRY54707.1"/>
    <property type="molecule type" value="Genomic_DNA"/>
</dbReference>
<proteinExistence type="predicted"/>
<evidence type="ECO:0000256" key="1">
    <source>
        <dbReference type="SAM" id="MobiDB-lite"/>
    </source>
</evidence>
<protein>
    <submittedName>
        <fullName evidence="3">Uncharacterized protein (TIGR02611 family)</fullName>
    </submittedName>
</protein>
<dbReference type="InterPro" id="IPR013434">
    <property type="entry name" value="CHP02611"/>
</dbReference>
<evidence type="ECO:0000256" key="2">
    <source>
        <dbReference type="SAM" id="Phobius"/>
    </source>
</evidence>
<accession>A0A2T0UA54</accession>
<dbReference type="RefSeq" id="WP_245889358.1">
    <property type="nucleotide sequence ID" value="NZ_PVTI01000024.1"/>
</dbReference>
<organism evidence="3 4">
    <name type="scientific">Knoellia remsis</name>
    <dbReference type="NCBI Taxonomy" id="407159"/>
    <lineage>
        <taxon>Bacteria</taxon>
        <taxon>Bacillati</taxon>
        <taxon>Actinomycetota</taxon>
        <taxon>Actinomycetes</taxon>
        <taxon>Micrococcales</taxon>
        <taxon>Intrasporangiaceae</taxon>
        <taxon>Knoellia</taxon>
    </lineage>
</organism>
<keyword evidence="2" id="KW-1133">Transmembrane helix</keyword>